<proteinExistence type="predicted"/>
<gene>
    <name evidence="1" type="ORF">EVAR_75368_1</name>
</gene>
<sequence>MFYVVCGLCRQDDEFLPRPSKYPAARSYVDCTYYLLGPWTAMIPRNQVFCGSVESIMRTRSPTLGNDLCPCGFHLCCRSGRYSFSHLSQN</sequence>
<dbReference type="AlphaFoldDB" id="A0A4C1YDN0"/>
<evidence type="ECO:0000313" key="1">
    <source>
        <dbReference type="EMBL" id="GBP72749.1"/>
    </source>
</evidence>
<evidence type="ECO:0000313" key="2">
    <source>
        <dbReference type="Proteomes" id="UP000299102"/>
    </source>
</evidence>
<organism evidence="1 2">
    <name type="scientific">Eumeta variegata</name>
    <name type="common">Bagworm moth</name>
    <name type="synonym">Eumeta japonica</name>
    <dbReference type="NCBI Taxonomy" id="151549"/>
    <lineage>
        <taxon>Eukaryota</taxon>
        <taxon>Metazoa</taxon>
        <taxon>Ecdysozoa</taxon>
        <taxon>Arthropoda</taxon>
        <taxon>Hexapoda</taxon>
        <taxon>Insecta</taxon>
        <taxon>Pterygota</taxon>
        <taxon>Neoptera</taxon>
        <taxon>Endopterygota</taxon>
        <taxon>Lepidoptera</taxon>
        <taxon>Glossata</taxon>
        <taxon>Ditrysia</taxon>
        <taxon>Tineoidea</taxon>
        <taxon>Psychidae</taxon>
        <taxon>Oiketicinae</taxon>
        <taxon>Eumeta</taxon>
    </lineage>
</organism>
<accession>A0A4C1YDN0</accession>
<dbReference type="Proteomes" id="UP000299102">
    <property type="component" value="Unassembled WGS sequence"/>
</dbReference>
<protein>
    <submittedName>
        <fullName evidence="1">Uncharacterized protein</fullName>
    </submittedName>
</protein>
<comment type="caution">
    <text evidence="1">The sequence shown here is derived from an EMBL/GenBank/DDBJ whole genome shotgun (WGS) entry which is preliminary data.</text>
</comment>
<reference evidence="1 2" key="1">
    <citation type="journal article" date="2019" name="Commun. Biol.">
        <title>The bagworm genome reveals a unique fibroin gene that provides high tensile strength.</title>
        <authorList>
            <person name="Kono N."/>
            <person name="Nakamura H."/>
            <person name="Ohtoshi R."/>
            <person name="Tomita M."/>
            <person name="Numata K."/>
            <person name="Arakawa K."/>
        </authorList>
    </citation>
    <scope>NUCLEOTIDE SEQUENCE [LARGE SCALE GENOMIC DNA]</scope>
</reference>
<dbReference type="EMBL" id="BGZK01001155">
    <property type="protein sequence ID" value="GBP72749.1"/>
    <property type="molecule type" value="Genomic_DNA"/>
</dbReference>
<keyword evidence="2" id="KW-1185">Reference proteome</keyword>
<name>A0A4C1YDN0_EUMVA</name>